<feature type="region of interest" description="Disordered" evidence="1">
    <location>
        <begin position="1"/>
        <end position="24"/>
    </location>
</feature>
<reference evidence="3" key="1">
    <citation type="journal article" date="2019" name="Int. J. Syst. Evol. Microbiol.">
        <title>The Global Catalogue of Microorganisms (GCM) 10K type strain sequencing project: providing services to taxonomists for standard genome sequencing and annotation.</title>
        <authorList>
            <consortium name="The Broad Institute Genomics Platform"/>
            <consortium name="The Broad Institute Genome Sequencing Center for Infectious Disease"/>
            <person name="Wu L."/>
            <person name="Ma J."/>
        </authorList>
    </citation>
    <scope>NUCLEOTIDE SEQUENCE [LARGE SCALE GENOMIC DNA]</scope>
    <source>
        <strain evidence="3">CGMCC 4.7304</strain>
    </source>
</reference>
<feature type="region of interest" description="Disordered" evidence="1">
    <location>
        <begin position="43"/>
        <end position="69"/>
    </location>
</feature>
<name>A0ABW0YW42_9ACTN</name>
<dbReference type="Proteomes" id="UP001596083">
    <property type="component" value="Unassembled WGS sequence"/>
</dbReference>
<accession>A0ABW0YW42</accession>
<gene>
    <name evidence="2" type="ORF">ACFP1Z_00355</name>
</gene>
<sequence>MTDPTNQYRVVPVPHASGPGVPVRGSAADCAECGRLIEARREARTRNDRSTEARYQREADTHWVREHRG</sequence>
<dbReference type="RefSeq" id="WP_390313599.1">
    <property type="nucleotide sequence ID" value="NZ_JBHSPB010000001.1"/>
</dbReference>
<keyword evidence="3" id="KW-1185">Reference proteome</keyword>
<proteinExistence type="predicted"/>
<organism evidence="2 3">
    <name type="scientific">Streptomyces gamaensis</name>
    <dbReference type="NCBI Taxonomy" id="1763542"/>
    <lineage>
        <taxon>Bacteria</taxon>
        <taxon>Bacillati</taxon>
        <taxon>Actinomycetota</taxon>
        <taxon>Actinomycetes</taxon>
        <taxon>Kitasatosporales</taxon>
        <taxon>Streptomycetaceae</taxon>
        <taxon>Streptomyces</taxon>
    </lineage>
</organism>
<protein>
    <submittedName>
        <fullName evidence="2">Uncharacterized protein</fullName>
    </submittedName>
</protein>
<comment type="caution">
    <text evidence="2">The sequence shown here is derived from an EMBL/GenBank/DDBJ whole genome shotgun (WGS) entry which is preliminary data.</text>
</comment>
<evidence type="ECO:0000313" key="2">
    <source>
        <dbReference type="EMBL" id="MFC5718630.1"/>
    </source>
</evidence>
<evidence type="ECO:0000256" key="1">
    <source>
        <dbReference type="SAM" id="MobiDB-lite"/>
    </source>
</evidence>
<dbReference type="EMBL" id="JBHSPB010000001">
    <property type="protein sequence ID" value="MFC5718630.1"/>
    <property type="molecule type" value="Genomic_DNA"/>
</dbReference>
<evidence type="ECO:0000313" key="3">
    <source>
        <dbReference type="Proteomes" id="UP001596083"/>
    </source>
</evidence>